<keyword evidence="3" id="KW-0813">Transport</keyword>
<dbReference type="InterPro" id="IPR036721">
    <property type="entry name" value="RCK_C_sf"/>
</dbReference>
<feature type="transmembrane region" description="Helical" evidence="8">
    <location>
        <begin position="6"/>
        <end position="23"/>
    </location>
</feature>
<dbReference type="PANTHER" id="PTHR42751:SF3">
    <property type="entry name" value="SODIUM_GLUTAMATE SYMPORTER"/>
    <property type="match status" value="1"/>
</dbReference>
<evidence type="ECO:0000256" key="5">
    <source>
        <dbReference type="ARBA" id="ARBA00022692"/>
    </source>
</evidence>
<feature type="domain" description="RCK C-terminal" evidence="10">
    <location>
        <begin position="578"/>
        <end position="663"/>
    </location>
</feature>
<dbReference type="Gene3D" id="3.40.50.720">
    <property type="entry name" value="NAD(P)-binding Rossmann-like Domain"/>
    <property type="match status" value="1"/>
</dbReference>
<evidence type="ECO:0000259" key="10">
    <source>
        <dbReference type="PROSITE" id="PS51202"/>
    </source>
</evidence>
<dbReference type="RefSeq" id="WP_199111373.1">
    <property type="nucleotide sequence ID" value="NZ_JAHWXQ010000005.1"/>
</dbReference>
<feature type="transmembrane region" description="Helical" evidence="8">
    <location>
        <begin position="30"/>
        <end position="49"/>
    </location>
</feature>
<comment type="caution">
    <text evidence="11">The sequence shown here is derived from an EMBL/GenBank/DDBJ whole genome shotgun (WGS) entry which is preliminary data.</text>
</comment>
<dbReference type="InterPro" id="IPR006037">
    <property type="entry name" value="RCK_C"/>
</dbReference>
<protein>
    <submittedName>
        <fullName evidence="11">Cation:proton antiporter</fullName>
    </submittedName>
</protein>
<keyword evidence="4" id="KW-0630">Potassium</keyword>
<feature type="transmembrane region" description="Helical" evidence="8">
    <location>
        <begin position="176"/>
        <end position="196"/>
    </location>
</feature>
<dbReference type="InterPro" id="IPR003148">
    <property type="entry name" value="RCK_N"/>
</dbReference>
<feature type="transmembrane region" description="Helical" evidence="8">
    <location>
        <begin position="296"/>
        <end position="317"/>
    </location>
</feature>
<evidence type="ECO:0000256" key="1">
    <source>
        <dbReference type="ARBA" id="ARBA00004141"/>
    </source>
</evidence>
<feature type="transmembrane region" description="Helical" evidence="8">
    <location>
        <begin position="114"/>
        <end position="135"/>
    </location>
</feature>
<organism evidence="11 12">
    <name type="scientific">Pontibacter populi</name>
    <dbReference type="NCBI Taxonomy" id="890055"/>
    <lineage>
        <taxon>Bacteria</taxon>
        <taxon>Pseudomonadati</taxon>
        <taxon>Bacteroidota</taxon>
        <taxon>Cytophagia</taxon>
        <taxon>Cytophagales</taxon>
        <taxon>Hymenobacteraceae</taxon>
        <taxon>Pontibacter</taxon>
    </lineage>
</organism>
<dbReference type="InterPro" id="IPR006153">
    <property type="entry name" value="Cation/H_exchanger_TM"/>
</dbReference>
<dbReference type="PROSITE" id="PS51202">
    <property type="entry name" value="RCK_C"/>
    <property type="match status" value="1"/>
</dbReference>
<evidence type="ECO:0000256" key="2">
    <source>
        <dbReference type="ARBA" id="ARBA00005551"/>
    </source>
</evidence>
<feature type="transmembrane region" description="Helical" evidence="8">
    <location>
        <begin position="270"/>
        <end position="289"/>
    </location>
</feature>
<dbReference type="PANTHER" id="PTHR42751">
    <property type="entry name" value="SODIUM/HYDROGEN EXCHANGER FAMILY/TRKA DOMAIN PROTEIN"/>
    <property type="match status" value="1"/>
</dbReference>
<feature type="transmembrane region" description="Helical" evidence="8">
    <location>
        <begin position="323"/>
        <end position="342"/>
    </location>
</feature>
<feature type="transmembrane region" description="Helical" evidence="8">
    <location>
        <begin position="354"/>
        <end position="374"/>
    </location>
</feature>
<dbReference type="Pfam" id="PF02080">
    <property type="entry name" value="TrkA_C"/>
    <property type="match status" value="1"/>
</dbReference>
<comment type="similarity">
    <text evidence="2">Belongs to the monovalent cation:proton antiporter 2 (CPA2) transporter (TC 2.A.37) family.</text>
</comment>
<keyword evidence="4" id="KW-0406">Ion transport</keyword>
<evidence type="ECO:0000313" key="11">
    <source>
        <dbReference type="EMBL" id="MBW3366629.1"/>
    </source>
</evidence>
<dbReference type="PROSITE" id="PS51201">
    <property type="entry name" value="RCK_N"/>
    <property type="match status" value="1"/>
</dbReference>
<dbReference type="Gene3D" id="1.20.1530.20">
    <property type="match status" value="1"/>
</dbReference>
<evidence type="ECO:0000313" key="12">
    <source>
        <dbReference type="Proteomes" id="UP000774935"/>
    </source>
</evidence>
<keyword evidence="6 8" id="KW-1133">Transmembrane helix</keyword>
<name>A0ABS6XF61_9BACT</name>
<accession>A0ABS6XF61</accession>
<sequence length="664" mass="73520">MEMPLLDDVVIILGLAVVVILLFQRFKLPTILGFLITGVIAGPHGLSLVQNIHNIEMLAEIGVIMLLFIIGMEFSLKKLALIKRTILLGGAMQVFGSIFLAAAVMQLFNYSLGQSIFIGFLIALSSTAIVLKLLQDKGEINSPHGKVVLGILIFQDIIVVPMMLLTPLLTGEVENIGLKLLLMLLKGALVIVVVLLSARYLVPRLLYSVVRTRSKELFILSIVAICFMVAWFTSMLGLSLALGAFMAGLIISESEYSHQATSNVLPFREIFTSFFFVSIGMLLDIEFLLEHLPVVILLTIGTFLVNTIVATLAARLLQYPIRTAIMAGIALFQVGEFAFILSKSGISYGLLTPVTYQYFLSVSLLSMALTPFAVQYSHQIANFISKKLTGNSEPKPVISANQAGLEEVPEMEDHIVIIGYGINGRNVAKAARYAHIPYTIVEMNAVTVRRERENGEHILFGDAVHGNILAHVNIHKARVAVVAISDPDSTKRIIAAIREISKKVHVIVRTRFVEEMQDNYSLGANEVIPEEFETSIEIFTRVLNKYLLPQDDIEIFTRQIRSDNYDMLRSMQSTGSNIHNLSSELPDIEVASLRIYTADETIVDQPLEKANLRVRFNITIVAIKRQAQTILDINGHTTLQQGDVVYVVGLPDDVYNFENALKLV</sequence>
<dbReference type="SUPFAM" id="SSF51735">
    <property type="entry name" value="NAD(P)-binding Rossmann-fold domains"/>
    <property type="match status" value="1"/>
</dbReference>
<keyword evidence="7 8" id="KW-0472">Membrane</keyword>
<gene>
    <name evidence="11" type="ORF">KYK27_16330</name>
</gene>
<dbReference type="EMBL" id="JAHWXQ010000005">
    <property type="protein sequence ID" value="MBW3366629.1"/>
    <property type="molecule type" value="Genomic_DNA"/>
</dbReference>
<dbReference type="Pfam" id="PF00999">
    <property type="entry name" value="Na_H_Exchanger"/>
    <property type="match status" value="1"/>
</dbReference>
<reference evidence="11 12" key="1">
    <citation type="submission" date="2021-07" db="EMBL/GenBank/DDBJ databases">
        <authorList>
            <person name="Kim M.K."/>
        </authorList>
    </citation>
    <scope>NUCLEOTIDE SEQUENCE [LARGE SCALE GENOMIC DNA]</scope>
    <source>
        <strain evidence="11 12">HLY7-15</strain>
    </source>
</reference>
<evidence type="ECO:0000256" key="7">
    <source>
        <dbReference type="ARBA" id="ARBA00023136"/>
    </source>
</evidence>
<keyword evidence="4" id="KW-0633">Potassium transport</keyword>
<dbReference type="SUPFAM" id="SSF116726">
    <property type="entry name" value="TrkA C-terminal domain-like"/>
    <property type="match status" value="1"/>
</dbReference>
<evidence type="ECO:0000256" key="8">
    <source>
        <dbReference type="SAM" id="Phobius"/>
    </source>
</evidence>
<proteinExistence type="inferred from homology"/>
<dbReference type="InterPro" id="IPR036291">
    <property type="entry name" value="NAD(P)-bd_dom_sf"/>
</dbReference>
<dbReference type="Gene3D" id="3.30.70.1450">
    <property type="entry name" value="Regulator of K+ conductance, C-terminal domain"/>
    <property type="match status" value="1"/>
</dbReference>
<evidence type="ECO:0000256" key="4">
    <source>
        <dbReference type="ARBA" id="ARBA00022538"/>
    </source>
</evidence>
<feature type="transmembrane region" description="Helical" evidence="8">
    <location>
        <begin position="147"/>
        <end position="170"/>
    </location>
</feature>
<dbReference type="InterPro" id="IPR038770">
    <property type="entry name" value="Na+/solute_symporter_sf"/>
</dbReference>
<keyword evidence="5 8" id="KW-0812">Transmembrane</keyword>
<evidence type="ECO:0000256" key="3">
    <source>
        <dbReference type="ARBA" id="ARBA00022448"/>
    </source>
</evidence>
<feature type="transmembrane region" description="Helical" evidence="8">
    <location>
        <begin position="55"/>
        <end position="74"/>
    </location>
</feature>
<evidence type="ECO:0000256" key="6">
    <source>
        <dbReference type="ARBA" id="ARBA00022989"/>
    </source>
</evidence>
<dbReference type="Pfam" id="PF02254">
    <property type="entry name" value="TrkA_N"/>
    <property type="match status" value="1"/>
</dbReference>
<feature type="transmembrane region" description="Helical" evidence="8">
    <location>
        <begin position="86"/>
        <end position="108"/>
    </location>
</feature>
<feature type="transmembrane region" description="Helical" evidence="8">
    <location>
        <begin position="217"/>
        <end position="250"/>
    </location>
</feature>
<feature type="domain" description="RCK N-terminal" evidence="9">
    <location>
        <begin position="412"/>
        <end position="529"/>
    </location>
</feature>
<evidence type="ECO:0000259" key="9">
    <source>
        <dbReference type="PROSITE" id="PS51201"/>
    </source>
</evidence>
<keyword evidence="12" id="KW-1185">Reference proteome</keyword>
<comment type="subcellular location">
    <subcellularLocation>
        <location evidence="1">Membrane</location>
        <topology evidence="1">Multi-pass membrane protein</topology>
    </subcellularLocation>
</comment>
<dbReference type="Proteomes" id="UP000774935">
    <property type="component" value="Unassembled WGS sequence"/>
</dbReference>